<reference evidence="1 2" key="1">
    <citation type="submission" date="2010-04" db="EMBL/GenBank/DDBJ databases">
        <authorList>
            <person name="Qin X."/>
            <person name="Bachman B."/>
            <person name="Battles P."/>
            <person name="Bell A."/>
            <person name="Bess C."/>
            <person name="Bickham C."/>
            <person name="Chaboub L."/>
            <person name="Chen D."/>
            <person name="Coyle M."/>
            <person name="Deiros D.R."/>
            <person name="Dinh H."/>
            <person name="Forbes L."/>
            <person name="Fowler G."/>
            <person name="Francisco L."/>
            <person name="Fu Q."/>
            <person name="Gubbala S."/>
            <person name="Hale W."/>
            <person name="Han Y."/>
            <person name="Hemphill L."/>
            <person name="Highlander S.K."/>
            <person name="Hirani K."/>
            <person name="Hogues M."/>
            <person name="Jackson L."/>
            <person name="Jakkamsetti A."/>
            <person name="Javaid M."/>
            <person name="Jiang H."/>
            <person name="Korchina V."/>
            <person name="Kovar C."/>
            <person name="Lara F."/>
            <person name="Lee S."/>
            <person name="Mata R."/>
            <person name="Mathew T."/>
            <person name="Moen C."/>
            <person name="Morales K."/>
            <person name="Munidasa M."/>
            <person name="Nazareth L."/>
            <person name="Ngo R."/>
            <person name="Nguyen L."/>
            <person name="Okwuonu G."/>
            <person name="Ongeri F."/>
            <person name="Patil S."/>
            <person name="Petrosino J."/>
            <person name="Pham C."/>
            <person name="Pham P."/>
            <person name="Pu L.-L."/>
            <person name="Puazo M."/>
            <person name="Raj R."/>
            <person name="Reid J."/>
            <person name="Rouhana J."/>
            <person name="Saada N."/>
            <person name="Shang Y."/>
            <person name="Simmons D."/>
            <person name="Thornton R."/>
            <person name="Warren J."/>
            <person name="Weissenberger G."/>
            <person name="Zhang J."/>
            <person name="Zhang L."/>
            <person name="Zhou C."/>
            <person name="Zhu D."/>
            <person name="Muzny D."/>
            <person name="Worley K."/>
            <person name="Gibbs R."/>
        </authorList>
    </citation>
    <scope>NUCLEOTIDE SEQUENCE [LARGE SCALE GENOMIC DNA]</scope>
    <source>
        <strain evidence="1 2">ATCC 49957</strain>
    </source>
</reference>
<keyword evidence="2" id="KW-1185">Reference proteome</keyword>
<evidence type="ECO:0000313" key="2">
    <source>
        <dbReference type="Proteomes" id="UP000005324"/>
    </source>
</evidence>
<dbReference type="AlphaFoldDB" id="D5RPB2"/>
<feature type="non-terminal residue" evidence="1">
    <location>
        <position position="1"/>
    </location>
</feature>
<dbReference type="EMBL" id="ADVL01000625">
    <property type="protein sequence ID" value="EFH10854.1"/>
    <property type="molecule type" value="Genomic_DNA"/>
</dbReference>
<proteinExistence type="predicted"/>
<evidence type="ECO:0000313" key="1">
    <source>
        <dbReference type="EMBL" id="EFH10854.1"/>
    </source>
</evidence>
<comment type="caution">
    <text evidence="1">The sequence shown here is derived from an EMBL/GenBank/DDBJ whole genome shotgun (WGS) entry which is preliminary data.</text>
</comment>
<name>D5RPB2_9PROT</name>
<organism evidence="1 2">
    <name type="scientific">Pseudoroseomonas cervicalis ATCC 49957</name>
    <dbReference type="NCBI Taxonomy" id="525371"/>
    <lineage>
        <taxon>Bacteria</taxon>
        <taxon>Pseudomonadati</taxon>
        <taxon>Pseudomonadota</taxon>
        <taxon>Alphaproteobacteria</taxon>
        <taxon>Acetobacterales</taxon>
        <taxon>Roseomonadaceae</taxon>
        <taxon>Roseomonas</taxon>
    </lineage>
</organism>
<gene>
    <name evidence="1" type="ORF">HMPREF0731_2923</name>
</gene>
<accession>D5RPB2</accession>
<protein>
    <submittedName>
        <fullName evidence="1">Uncharacterized protein</fullName>
    </submittedName>
</protein>
<dbReference type="RefSeq" id="WP_007001954.1">
    <property type="nucleotide sequence ID" value="NZ_GG770777.1"/>
</dbReference>
<dbReference type="Proteomes" id="UP000005324">
    <property type="component" value="Unassembled WGS sequence"/>
</dbReference>
<dbReference type="HOGENOM" id="CLU_2312205_0_0_5"/>
<sequence length="99" mass="10882">LRLRPAVTALGALLAELSQRPGALTEARRFLALQLDGLERIDGRLRAGAEPPASLADLVEEMARGSYQMRDRLRAAETEALEIQVKVLAERLRQEGYAA</sequence>